<dbReference type="PROSITE" id="PS50110">
    <property type="entry name" value="RESPONSE_REGULATORY"/>
    <property type="match status" value="1"/>
</dbReference>
<protein>
    <submittedName>
        <fullName evidence="3">Two-component system, chemotaxis family, response regulator CheY</fullName>
    </submittedName>
</protein>
<dbReference type="RefSeq" id="WP_078790946.1">
    <property type="nucleotide sequence ID" value="NZ_FUWR01000017.1"/>
</dbReference>
<dbReference type="Gene3D" id="3.40.50.2300">
    <property type="match status" value="1"/>
</dbReference>
<dbReference type="Proteomes" id="UP000190102">
    <property type="component" value="Unassembled WGS sequence"/>
</dbReference>
<dbReference type="EMBL" id="FUWR01000017">
    <property type="protein sequence ID" value="SKA11164.1"/>
    <property type="molecule type" value="Genomic_DNA"/>
</dbReference>
<dbReference type="CDD" id="cd17546">
    <property type="entry name" value="REC_hyHK_CKI1_RcsC-like"/>
    <property type="match status" value="1"/>
</dbReference>
<dbReference type="OrthoDB" id="9790466at2"/>
<feature type="modified residue" description="4-aspartylphosphate" evidence="1">
    <location>
        <position position="56"/>
    </location>
</feature>
<sequence>MLRCLIVEDDELSREMLALQMEPYAQCDQAENGLVGVERFTAALKAGEPYHLILLDIVMPEMDGLEAAKAIRSHEEQQGIKIDKGVHIVVLSSLSTPQDVIQAYVAAQSSAHLVKPVQPEKLVKTLRKLDLIPAENA</sequence>
<evidence type="ECO:0000313" key="3">
    <source>
        <dbReference type="EMBL" id="SKA11164.1"/>
    </source>
</evidence>
<dbReference type="SMART" id="SM00448">
    <property type="entry name" value="REC"/>
    <property type="match status" value="1"/>
</dbReference>
<evidence type="ECO:0000313" key="4">
    <source>
        <dbReference type="Proteomes" id="UP000190102"/>
    </source>
</evidence>
<accession>A0A1T4R512</accession>
<dbReference type="InterPro" id="IPR011006">
    <property type="entry name" value="CheY-like_superfamily"/>
</dbReference>
<dbReference type="AlphaFoldDB" id="A0A1T4R512"/>
<dbReference type="InterPro" id="IPR052048">
    <property type="entry name" value="ST_Response_Regulator"/>
</dbReference>
<evidence type="ECO:0000256" key="1">
    <source>
        <dbReference type="PROSITE-ProRule" id="PRU00169"/>
    </source>
</evidence>
<evidence type="ECO:0000259" key="2">
    <source>
        <dbReference type="PROSITE" id="PS50110"/>
    </source>
</evidence>
<dbReference type="SUPFAM" id="SSF52172">
    <property type="entry name" value="CheY-like"/>
    <property type="match status" value="1"/>
</dbReference>
<name>A0A1T4R512_9BACT</name>
<keyword evidence="1" id="KW-0597">Phosphoprotein</keyword>
<dbReference type="InterPro" id="IPR001789">
    <property type="entry name" value="Sig_transdc_resp-reg_receiver"/>
</dbReference>
<dbReference type="Pfam" id="PF00072">
    <property type="entry name" value="Response_reg"/>
    <property type="match status" value="1"/>
</dbReference>
<dbReference type="PANTHER" id="PTHR43228">
    <property type="entry name" value="TWO-COMPONENT RESPONSE REGULATOR"/>
    <property type="match status" value="1"/>
</dbReference>
<dbReference type="PANTHER" id="PTHR43228:SF1">
    <property type="entry name" value="TWO-COMPONENT RESPONSE REGULATOR ARR22"/>
    <property type="match status" value="1"/>
</dbReference>
<organism evidence="3 4">
    <name type="scientific">Trichlorobacter thiogenes</name>
    <dbReference type="NCBI Taxonomy" id="115783"/>
    <lineage>
        <taxon>Bacteria</taxon>
        <taxon>Pseudomonadati</taxon>
        <taxon>Thermodesulfobacteriota</taxon>
        <taxon>Desulfuromonadia</taxon>
        <taxon>Geobacterales</taxon>
        <taxon>Geobacteraceae</taxon>
        <taxon>Trichlorobacter</taxon>
    </lineage>
</organism>
<keyword evidence="4" id="KW-1185">Reference proteome</keyword>
<reference evidence="4" key="1">
    <citation type="submission" date="2017-02" db="EMBL/GenBank/DDBJ databases">
        <authorList>
            <person name="Varghese N."/>
            <person name="Submissions S."/>
        </authorList>
    </citation>
    <scope>NUCLEOTIDE SEQUENCE [LARGE SCALE GENOMIC DNA]</scope>
    <source>
        <strain evidence="4">ATCC BAA-34</strain>
    </source>
</reference>
<dbReference type="STRING" id="115783.SAMN02745119_02704"/>
<feature type="domain" description="Response regulatory" evidence="2">
    <location>
        <begin position="3"/>
        <end position="130"/>
    </location>
</feature>
<proteinExistence type="predicted"/>
<dbReference type="GO" id="GO:0000160">
    <property type="term" value="P:phosphorelay signal transduction system"/>
    <property type="evidence" value="ECO:0007669"/>
    <property type="project" value="InterPro"/>
</dbReference>
<gene>
    <name evidence="3" type="ORF">SAMN02745119_02704</name>
</gene>